<dbReference type="Gene3D" id="2.130.10.10">
    <property type="entry name" value="YVTN repeat-like/Quinoprotein amine dehydrogenase"/>
    <property type="match status" value="1"/>
</dbReference>
<keyword evidence="2" id="KW-0677">Repeat</keyword>
<name>A0AAW0J7A9_QUESU</name>
<feature type="domain" description="CTLH" evidence="5">
    <location>
        <begin position="95"/>
        <end position="152"/>
    </location>
</feature>
<keyword evidence="7" id="KW-1185">Reference proteome</keyword>
<dbReference type="PANTHER" id="PTHR22838:SF6">
    <property type="entry name" value="WD REPEAT-CONTAINING PROTEIN 26 HOMOLOG"/>
    <property type="match status" value="1"/>
</dbReference>
<keyword evidence="1 3" id="KW-0853">WD repeat</keyword>
<proteinExistence type="predicted"/>
<evidence type="ECO:0000256" key="4">
    <source>
        <dbReference type="SAM" id="MobiDB-lite"/>
    </source>
</evidence>
<dbReference type="InterPro" id="IPR015943">
    <property type="entry name" value="WD40/YVTN_repeat-like_dom_sf"/>
</dbReference>
<dbReference type="Pfam" id="PF23627">
    <property type="entry name" value="LisH_WDR26"/>
    <property type="match status" value="1"/>
</dbReference>
<dbReference type="SMART" id="SM00668">
    <property type="entry name" value="CTLH"/>
    <property type="match status" value="1"/>
</dbReference>
<sequence length="389" mass="43144">MGGIDDNEPPLKRPKVPLGDSNSFSGDSLLTQSAACSLGDLMARPLPSQGDEETVGSKGVIKRSEFIKIITRALYSLGYDKSGALLEEESGIPLHTSVVNLLMQQVRDGKWNESVATLHTIGDLDETTVKSASFLMLEQKFLELLRIDEVTDALDTLRNEIVPLCVNVSQVHELTACIVSPSWSEILGLSSHDTDVARSRSKILEKLQKLLPAAVMIPEKRLEHLVEQTLDVQRDDCVFHNTLDGDLSLYSDHHCGRRQIPSQTLQVLQAHRDEVWFLEFSHNGKYLASSSKDRSAIIWEAQLSWICQGFKRKLAVQALFGKVFYLSELPEFCSRDSSLVVKEIFGVTDDDADKLRIHTLSEAGDMDSLEKMVDGSDSEDSSEESPSAP</sequence>
<dbReference type="InterPro" id="IPR036322">
    <property type="entry name" value="WD40_repeat_dom_sf"/>
</dbReference>
<dbReference type="PROSITE" id="PS50897">
    <property type="entry name" value="CTLH"/>
    <property type="match status" value="1"/>
</dbReference>
<dbReference type="PROSITE" id="PS50082">
    <property type="entry name" value="WD_REPEATS_2"/>
    <property type="match status" value="1"/>
</dbReference>
<comment type="caution">
    <text evidence="6">The sequence shown here is derived from an EMBL/GenBank/DDBJ whole genome shotgun (WGS) entry which is preliminary data.</text>
</comment>
<dbReference type="PANTHER" id="PTHR22838">
    <property type="entry name" value="WD REPEAT PROTEIN 26-RELATED"/>
    <property type="match status" value="1"/>
</dbReference>
<dbReference type="Proteomes" id="UP000237347">
    <property type="component" value="Unassembled WGS sequence"/>
</dbReference>
<feature type="repeat" description="WD" evidence="3">
    <location>
        <begin position="268"/>
        <end position="300"/>
    </location>
</feature>
<dbReference type="InterPro" id="IPR006595">
    <property type="entry name" value="CTLH_C"/>
</dbReference>
<dbReference type="AlphaFoldDB" id="A0AAW0J7A9"/>
<dbReference type="InterPro" id="IPR051350">
    <property type="entry name" value="WD_repeat-ST_regulator"/>
</dbReference>
<evidence type="ECO:0000313" key="6">
    <source>
        <dbReference type="EMBL" id="KAK7822520.1"/>
    </source>
</evidence>
<dbReference type="SUPFAM" id="SSF50978">
    <property type="entry name" value="WD40 repeat-like"/>
    <property type="match status" value="1"/>
</dbReference>
<dbReference type="SMART" id="SM00320">
    <property type="entry name" value="WD40"/>
    <property type="match status" value="1"/>
</dbReference>
<evidence type="ECO:0000256" key="1">
    <source>
        <dbReference type="ARBA" id="ARBA00022574"/>
    </source>
</evidence>
<gene>
    <name evidence="6" type="primary">WDR26_0</name>
    <name evidence="6" type="ORF">CFP56_036471</name>
</gene>
<dbReference type="PROSITE" id="PS50896">
    <property type="entry name" value="LISH"/>
    <property type="match status" value="1"/>
</dbReference>
<dbReference type="PROSITE" id="PS50294">
    <property type="entry name" value="WD_REPEATS_REGION"/>
    <property type="match status" value="1"/>
</dbReference>
<feature type="region of interest" description="Disordered" evidence="4">
    <location>
        <begin position="366"/>
        <end position="389"/>
    </location>
</feature>
<dbReference type="Pfam" id="PF00400">
    <property type="entry name" value="WD40"/>
    <property type="match status" value="1"/>
</dbReference>
<dbReference type="InterPro" id="IPR006594">
    <property type="entry name" value="LisH"/>
</dbReference>
<accession>A0AAW0J7A9</accession>
<evidence type="ECO:0000259" key="5">
    <source>
        <dbReference type="PROSITE" id="PS50897"/>
    </source>
</evidence>
<feature type="region of interest" description="Disordered" evidence="4">
    <location>
        <begin position="1"/>
        <end position="24"/>
    </location>
</feature>
<dbReference type="EMBL" id="PKMF04000664">
    <property type="protein sequence ID" value="KAK7822520.1"/>
    <property type="molecule type" value="Genomic_DNA"/>
</dbReference>
<organism evidence="6 7">
    <name type="scientific">Quercus suber</name>
    <name type="common">Cork oak</name>
    <dbReference type="NCBI Taxonomy" id="58331"/>
    <lineage>
        <taxon>Eukaryota</taxon>
        <taxon>Viridiplantae</taxon>
        <taxon>Streptophyta</taxon>
        <taxon>Embryophyta</taxon>
        <taxon>Tracheophyta</taxon>
        <taxon>Spermatophyta</taxon>
        <taxon>Magnoliopsida</taxon>
        <taxon>eudicotyledons</taxon>
        <taxon>Gunneridae</taxon>
        <taxon>Pentapetalae</taxon>
        <taxon>rosids</taxon>
        <taxon>fabids</taxon>
        <taxon>Fagales</taxon>
        <taxon>Fagaceae</taxon>
        <taxon>Quercus</taxon>
    </lineage>
</organism>
<evidence type="ECO:0000256" key="2">
    <source>
        <dbReference type="ARBA" id="ARBA00022737"/>
    </source>
</evidence>
<protein>
    <submittedName>
        <fullName evidence="6">Wd repeat-containing protein 26 like protein</fullName>
    </submittedName>
</protein>
<evidence type="ECO:0000256" key="3">
    <source>
        <dbReference type="PROSITE-ProRule" id="PRU00221"/>
    </source>
</evidence>
<evidence type="ECO:0000313" key="7">
    <source>
        <dbReference type="Proteomes" id="UP000237347"/>
    </source>
</evidence>
<reference evidence="6 7" key="1">
    <citation type="journal article" date="2018" name="Sci. Data">
        <title>The draft genome sequence of cork oak.</title>
        <authorList>
            <person name="Ramos A.M."/>
            <person name="Usie A."/>
            <person name="Barbosa P."/>
            <person name="Barros P.M."/>
            <person name="Capote T."/>
            <person name="Chaves I."/>
            <person name="Simoes F."/>
            <person name="Abreu I."/>
            <person name="Carrasquinho I."/>
            <person name="Faro C."/>
            <person name="Guimaraes J.B."/>
            <person name="Mendonca D."/>
            <person name="Nobrega F."/>
            <person name="Rodrigues L."/>
            <person name="Saibo N.J.M."/>
            <person name="Varela M.C."/>
            <person name="Egas C."/>
            <person name="Matos J."/>
            <person name="Miguel C.M."/>
            <person name="Oliveira M.M."/>
            <person name="Ricardo C.P."/>
            <person name="Goncalves S."/>
        </authorList>
    </citation>
    <scope>NUCLEOTIDE SEQUENCE [LARGE SCALE GENOMIC DNA]</scope>
    <source>
        <strain evidence="7">cv. HL8</strain>
    </source>
</reference>
<dbReference type="InterPro" id="IPR001680">
    <property type="entry name" value="WD40_rpt"/>
</dbReference>